<dbReference type="PANTHER" id="PTHR44591:SF21">
    <property type="entry name" value="TWO-COMPONENT RESPONSE REGULATOR"/>
    <property type="match status" value="1"/>
</dbReference>
<feature type="modified residue" description="4-aspartylphosphate" evidence="2">
    <location>
        <position position="63"/>
    </location>
</feature>
<dbReference type="InterPro" id="IPR001789">
    <property type="entry name" value="Sig_transdc_resp-reg_receiver"/>
</dbReference>
<organism evidence="4 5">
    <name type="scientific">Bradyrhizobium barranii subsp. barranii</name>
    <dbReference type="NCBI Taxonomy" id="2823807"/>
    <lineage>
        <taxon>Bacteria</taxon>
        <taxon>Pseudomonadati</taxon>
        <taxon>Pseudomonadota</taxon>
        <taxon>Alphaproteobacteria</taxon>
        <taxon>Hyphomicrobiales</taxon>
        <taxon>Nitrobacteraceae</taxon>
        <taxon>Bradyrhizobium</taxon>
        <taxon>Bradyrhizobium barranii</taxon>
    </lineage>
</organism>
<dbReference type="SMART" id="SM00448">
    <property type="entry name" value="REC"/>
    <property type="match status" value="1"/>
</dbReference>
<reference evidence="4 5" key="1">
    <citation type="journal article" date="2017" name="Syst. Appl. Microbiol.">
        <title>Soybeans inoculated with root zone soils of Canadian native legumes harbour diverse and novel Bradyrhizobium spp. that possess agricultural potential.</title>
        <authorList>
            <person name="Bromfield E.S.P."/>
            <person name="Cloutier S."/>
            <person name="Tambong J.T."/>
            <person name="Tran Thi T.V."/>
        </authorList>
    </citation>
    <scope>NUCLEOTIDE SEQUENCE [LARGE SCALE GENOMIC DNA]</scope>
    <source>
        <strain evidence="4 5">323S2</strain>
    </source>
</reference>
<dbReference type="AlphaFoldDB" id="A0A9X9YJN1"/>
<dbReference type="Pfam" id="PF00072">
    <property type="entry name" value="Response_reg"/>
    <property type="match status" value="1"/>
</dbReference>
<evidence type="ECO:0000256" key="2">
    <source>
        <dbReference type="PROSITE-ProRule" id="PRU00169"/>
    </source>
</evidence>
<evidence type="ECO:0000259" key="3">
    <source>
        <dbReference type="PROSITE" id="PS50110"/>
    </source>
</evidence>
<sequence length="132" mass="14376">MLADRSGKSKDRNRILVVDDDLAMLRAIQRLLRQFDYEPILFSSAQAFKGYTEFEKAACVILDINLNGGSGIELMHHLNDAGVAVPVIYITGNEDLAVHRAALSSGCVALLKKPFSTRELVETIVKASAGSL</sequence>
<dbReference type="PANTHER" id="PTHR44591">
    <property type="entry name" value="STRESS RESPONSE REGULATOR PROTEIN 1"/>
    <property type="match status" value="1"/>
</dbReference>
<protein>
    <submittedName>
        <fullName evidence="4">Response regulator</fullName>
    </submittedName>
</protein>
<evidence type="ECO:0000313" key="5">
    <source>
        <dbReference type="Proteomes" id="UP000564836"/>
    </source>
</evidence>
<dbReference type="Proteomes" id="UP000564836">
    <property type="component" value="Chromosome"/>
</dbReference>
<dbReference type="Gene3D" id="3.40.50.2300">
    <property type="match status" value="1"/>
</dbReference>
<gene>
    <name evidence="4" type="ORF">G6321_00035785</name>
</gene>
<keyword evidence="1 2" id="KW-0597">Phosphoprotein</keyword>
<evidence type="ECO:0000313" key="4">
    <source>
        <dbReference type="EMBL" id="UGX91136.1"/>
    </source>
</evidence>
<dbReference type="InterPro" id="IPR050595">
    <property type="entry name" value="Bact_response_regulator"/>
</dbReference>
<name>A0A9X9YJN1_9BRAD</name>
<feature type="domain" description="Response regulatory" evidence="3">
    <location>
        <begin position="14"/>
        <end position="128"/>
    </location>
</feature>
<dbReference type="RefSeq" id="WP_224517061.1">
    <property type="nucleotide sequence ID" value="NZ_CP088280.1"/>
</dbReference>
<proteinExistence type="predicted"/>
<reference evidence="4 5" key="2">
    <citation type="journal article" date="2022" name="Int. J. Syst. Evol. Microbiol.">
        <title>Strains of Bradyrhizobium barranii sp. nov. associated with legumes native to Canada are symbionts of soybeans and belong to different subspecies (subsp. barranii subsp. nov. and subsp. apii subsp. nov.) and symbiovars (sv. glycinearum and sv. septentrionale).</title>
        <authorList>
            <person name="Bromfield E.S.P."/>
            <person name="Cloutier S."/>
            <person name="Wasai-Hara S."/>
            <person name="Minamisawa K."/>
        </authorList>
    </citation>
    <scope>NUCLEOTIDE SEQUENCE [LARGE SCALE GENOMIC DNA]</scope>
    <source>
        <strain evidence="4 5">323S2</strain>
    </source>
</reference>
<dbReference type="GO" id="GO:0000160">
    <property type="term" value="P:phosphorelay signal transduction system"/>
    <property type="evidence" value="ECO:0007669"/>
    <property type="project" value="InterPro"/>
</dbReference>
<dbReference type="PROSITE" id="PS50110">
    <property type="entry name" value="RESPONSE_REGULATORY"/>
    <property type="match status" value="1"/>
</dbReference>
<dbReference type="EMBL" id="CP088280">
    <property type="protein sequence ID" value="UGX91136.1"/>
    <property type="molecule type" value="Genomic_DNA"/>
</dbReference>
<evidence type="ECO:0000256" key="1">
    <source>
        <dbReference type="ARBA" id="ARBA00022553"/>
    </source>
</evidence>
<dbReference type="SUPFAM" id="SSF52172">
    <property type="entry name" value="CheY-like"/>
    <property type="match status" value="1"/>
</dbReference>
<accession>A0A9X9YJN1</accession>
<dbReference type="InterPro" id="IPR011006">
    <property type="entry name" value="CheY-like_superfamily"/>
</dbReference>